<proteinExistence type="predicted"/>
<dbReference type="PANTHER" id="PTHR12199:SF3">
    <property type="entry name" value="INTERPHOTORECEPTOR MATRIX PROTEOGLYCAN 1"/>
    <property type="match status" value="1"/>
</dbReference>
<feature type="compositionally biased region" description="Polar residues" evidence="1">
    <location>
        <begin position="530"/>
        <end position="539"/>
    </location>
</feature>
<name>A0AAW0P0P4_9GOBI</name>
<feature type="compositionally biased region" description="Polar residues" evidence="1">
    <location>
        <begin position="506"/>
        <end position="516"/>
    </location>
</feature>
<comment type="caution">
    <text evidence="2">The sequence shown here is derived from an EMBL/GenBank/DDBJ whole genome shotgun (WGS) entry which is preliminary data.</text>
</comment>
<evidence type="ECO:0000313" key="3">
    <source>
        <dbReference type="Proteomes" id="UP001460270"/>
    </source>
</evidence>
<protein>
    <recommendedName>
        <fullName evidence="4">Interphotoreceptor matrix proteoglycan 2-like</fullName>
    </recommendedName>
</protein>
<dbReference type="Proteomes" id="UP001460270">
    <property type="component" value="Unassembled WGS sequence"/>
</dbReference>
<dbReference type="PANTHER" id="PTHR12199">
    <property type="entry name" value="INTERPHOTORECEPTOR MATRIX PROTEOGLYCAN"/>
    <property type="match status" value="1"/>
</dbReference>
<accession>A0AAW0P0P4</accession>
<organism evidence="2 3">
    <name type="scientific">Mugilogobius chulae</name>
    <name type="common">yellowstripe goby</name>
    <dbReference type="NCBI Taxonomy" id="88201"/>
    <lineage>
        <taxon>Eukaryota</taxon>
        <taxon>Metazoa</taxon>
        <taxon>Chordata</taxon>
        <taxon>Craniata</taxon>
        <taxon>Vertebrata</taxon>
        <taxon>Euteleostomi</taxon>
        <taxon>Actinopterygii</taxon>
        <taxon>Neopterygii</taxon>
        <taxon>Teleostei</taxon>
        <taxon>Neoteleostei</taxon>
        <taxon>Acanthomorphata</taxon>
        <taxon>Gobiaria</taxon>
        <taxon>Gobiiformes</taxon>
        <taxon>Gobioidei</taxon>
        <taxon>Gobiidae</taxon>
        <taxon>Gobionellinae</taxon>
        <taxon>Mugilogobius</taxon>
    </lineage>
</organism>
<sequence length="778" mass="85939">MFKNDNDYILKSEQHKTFAVAGFVQSVTLCHNQPRADFQHNSNIRQDFTALRSGTVAWRGWTGSSFSQTGVTPWETAESRLTGLRDVRYRHFWRCPACFLQQQQDQALDYFQHRGQSVSAGNSQGSDHQSPSLLQTQRSDLVCQEAIWEAFRIFFDRVPNSEEYMAWVYTCQHENLCLDDLARNFSSSPEHLDMVASRVAELGESEGDLPETPEPDRDCPWTPQSSIPPTEPAVMYHIFAKIPGFKEIQVLGFRAEDLSVRYAVLFNGDTELSDQPEGYHLTDVETQKDVNTPKLQNIIIKALKQEHSLPLDLNSLNFDAVYAVGQDHQNKMAHTVAPPVDESSTAAMDASKLLEDLNLSTESVTHTAMPFNPDILTDNTVIGPEQTPALSAEEAVTHMEELIITEGQTDQPFVLITEPEAVVSSGSDDAPSQVKESQNIDPTELTLQNHEEESITMETSALAEEEQTSAERGEAPTAESSLSVAGSKSTQEEESVSSENTSTESDLVSSKSTPTEGESGLSEDTHTGEGITSSESTLTHGDIVSPERTSIGKDSGLSESIRPEEDSGLFSEKTQTEVDSMSSGSTHTEEESVSPEITHTEEESVSPEITHTEEESVSPEITHTEEESVSPEITHTEEESVSPESTHIEEESVSPEITHTEEESVSPESTHTEEEIVSPESTHTEEEIVSPESTHTEVESVSPESTHTEEESVSQRSPTQRWRVCPLSSPTQRGEVCPQRPPTLRRRVCPLKAPTQRKRVGVGSLLTQACMSGLQLRP</sequence>
<reference evidence="3" key="1">
    <citation type="submission" date="2024-04" db="EMBL/GenBank/DDBJ databases">
        <title>Salinicola lusitanus LLJ914,a marine bacterium isolated from the Okinawa Trough.</title>
        <authorList>
            <person name="Li J."/>
        </authorList>
    </citation>
    <scope>NUCLEOTIDE SEQUENCE [LARGE SCALE GENOMIC DNA]</scope>
</reference>
<gene>
    <name evidence="2" type="ORF">WMY93_017546</name>
</gene>
<dbReference type="EMBL" id="JBBPFD010000012">
    <property type="protein sequence ID" value="KAK7904939.1"/>
    <property type="molecule type" value="Genomic_DNA"/>
</dbReference>
<evidence type="ECO:0008006" key="4">
    <source>
        <dbReference type="Google" id="ProtNLM"/>
    </source>
</evidence>
<dbReference type="InterPro" id="IPR039861">
    <property type="entry name" value="IMPG"/>
</dbReference>
<evidence type="ECO:0000313" key="2">
    <source>
        <dbReference type="EMBL" id="KAK7904939.1"/>
    </source>
</evidence>
<dbReference type="GO" id="GO:0007601">
    <property type="term" value="P:visual perception"/>
    <property type="evidence" value="ECO:0007669"/>
    <property type="project" value="InterPro"/>
</dbReference>
<feature type="compositionally biased region" description="Polar residues" evidence="1">
    <location>
        <begin position="434"/>
        <end position="448"/>
    </location>
</feature>
<feature type="compositionally biased region" description="Polar residues" evidence="1">
    <location>
        <begin position="577"/>
        <end position="586"/>
    </location>
</feature>
<evidence type="ECO:0000256" key="1">
    <source>
        <dbReference type="SAM" id="MobiDB-lite"/>
    </source>
</evidence>
<feature type="region of interest" description="Disordered" evidence="1">
    <location>
        <begin position="422"/>
        <end position="742"/>
    </location>
</feature>
<dbReference type="AlphaFoldDB" id="A0AAW0P0P4"/>
<keyword evidence="3" id="KW-1185">Reference proteome</keyword>